<dbReference type="Pfam" id="PF00793">
    <property type="entry name" value="DAHP_synth_1"/>
    <property type="match status" value="1"/>
</dbReference>
<dbReference type="AlphaFoldDB" id="A0A2U1BAA4"/>
<gene>
    <name evidence="8" type="primary">kdsA</name>
    <name evidence="10" type="ORF">C8D82_102165</name>
</gene>
<dbReference type="OrthoDB" id="9776934at2"/>
<evidence type="ECO:0000256" key="6">
    <source>
        <dbReference type="ARBA" id="ARBA00022679"/>
    </source>
</evidence>
<dbReference type="RefSeq" id="WP_116882618.1">
    <property type="nucleotide sequence ID" value="NZ_CABMMC010000219.1"/>
</dbReference>
<evidence type="ECO:0000256" key="3">
    <source>
        <dbReference type="ARBA" id="ARBA00004845"/>
    </source>
</evidence>
<keyword evidence="5 8" id="KW-0963">Cytoplasm</keyword>
<dbReference type="EMBL" id="QEKH01000002">
    <property type="protein sequence ID" value="PVY45593.1"/>
    <property type="molecule type" value="Genomic_DNA"/>
</dbReference>
<dbReference type="NCBIfam" id="TIGR01362">
    <property type="entry name" value="KDO8P_synth"/>
    <property type="match status" value="1"/>
</dbReference>
<dbReference type="GeneID" id="78293951"/>
<accession>A0A2U1BAA4</accession>
<dbReference type="GO" id="GO:0005737">
    <property type="term" value="C:cytoplasm"/>
    <property type="evidence" value="ECO:0007669"/>
    <property type="project" value="UniProtKB-SubCell"/>
</dbReference>
<evidence type="ECO:0000256" key="4">
    <source>
        <dbReference type="ARBA" id="ARBA00010499"/>
    </source>
</evidence>
<dbReference type="InterPro" id="IPR006269">
    <property type="entry name" value="KDO8P_synthase"/>
</dbReference>
<keyword evidence="11" id="KW-1185">Reference proteome</keyword>
<keyword evidence="6 8" id="KW-0808">Transferase</keyword>
<dbReference type="EC" id="2.5.1.55" evidence="8"/>
<protein>
    <recommendedName>
        <fullName evidence="8">2-dehydro-3-deoxyphosphooctonate aldolase</fullName>
        <ecNumber evidence="8">2.5.1.55</ecNumber>
    </recommendedName>
    <alternativeName>
        <fullName evidence="8">3-deoxy-D-manno-octulosonic acid 8-phosphate synthase</fullName>
    </alternativeName>
    <alternativeName>
        <fullName evidence="8">KDO-8-phosphate synthase</fullName>
        <shortName evidence="8">KDO 8-P synthase</shortName>
        <shortName evidence="8">KDOPS</shortName>
    </alternativeName>
    <alternativeName>
        <fullName evidence="8">Phospho-2-dehydro-3-deoxyoctonate aldolase</fullName>
    </alternativeName>
</protein>
<dbReference type="PANTHER" id="PTHR21057">
    <property type="entry name" value="PHOSPHO-2-DEHYDRO-3-DEOXYHEPTONATE ALDOLASE"/>
    <property type="match status" value="1"/>
</dbReference>
<evidence type="ECO:0000256" key="8">
    <source>
        <dbReference type="HAMAP-Rule" id="MF_00056"/>
    </source>
</evidence>
<comment type="pathway">
    <text evidence="2">Bacterial outer membrane biogenesis; lipopolysaccharide biosynthesis.</text>
</comment>
<dbReference type="InterPro" id="IPR006218">
    <property type="entry name" value="DAHP1/KDSA"/>
</dbReference>
<dbReference type="Gene3D" id="3.20.20.70">
    <property type="entry name" value="Aldolase class I"/>
    <property type="match status" value="1"/>
</dbReference>
<evidence type="ECO:0000313" key="11">
    <source>
        <dbReference type="Proteomes" id="UP000245959"/>
    </source>
</evidence>
<comment type="pathway">
    <text evidence="3 8">Carbohydrate biosynthesis; 3-deoxy-D-manno-octulosonate biosynthesis; 3-deoxy-D-manno-octulosonate from D-ribulose 5-phosphate: step 2/3.</text>
</comment>
<comment type="subcellular location">
    <subcellularLocation>
        <location evidence="1 8">Cytoplasm</location>
    </subcellularLocation>
</comment>
<dbReference type="UniPathway" id="UPA00357">
    <property type="reaction ID" value="UER00474"/>
</dbReference>
<evidence type="ECO:0000256" key="5">
    <source>
        <dbReference type="ARBA" id="ARBA00022490"/>
    </source>
</evidence>
<name>A0A2U1BAA4_9BACT</name>
<evidence type="ECO:0000256" key="1">
    <source>
        <dbReference type="ARBA" id="ARBA00004496"/>
    </source>
</evidence>
<evidence type="ECO:0000256" key="7">
    <source>
        <dbReference type="ARBA" id="ARBA00049112"/>
    </source>
</evidence>
<dbReference type="InterPro" id="IPR013785">
    <property type="entry name" value="Aldolase_TIM"/>
</dbReference>
<comment type="caution">
    <text evidence="10">The sequence shown here is derived from an EMBL/GenBank/DDBJ whole genome shotgun (WGS) entry which is preliminary data.</text>
</comment>
<dbReference type="HAMAP" id="MF_00056">
    <property type="entry name" value="KDO8P_synth"/>
    <property type="match status" value="1"/>
</dbReference>
<organism evidence="10 11">
    <name type="scientific">Victivallis vadensis</name>
    <dbReference type="NCBI Taxonomy" id="172901"/>
    <lineage>
        <taxon>Bacteria</taxon>
        <taxon>Pseudomonadati</taxon>
        <taxon>Lentisphaerota</taxon>
        <taxon>Lentisphaeria</taxon>
        <taxon>Victivallales</taxon>
        <taxon>Victivallaceae</taxon>
        <taxon>Victivallis</taxon>
    </lineage>
</organism>
<comment type="catalytic activity">
    <reaction evidence="7 8">
        <text>D-arabinose 5-phosphate + phosphoenolpyruvate + H2O = 3-deoxy-alpha-D-manno-2-octulosonate-8-phosphate + phosphate</text>
        <dbReference type="Rhea" id="RHEA:14053"/>
        <dbReference type="ChEBI" id="CHEBI:15377"/>
        <dbReference type="ChEBI" id="CHEBI:43474"/>
        <dbReference type="ChEBI" id="CHEBI:57693"/>
        <dbReference type="ChEBI" id="CHEBI:58702"/>
        <dbReference type="ChEBI" id="CHEBI:85985"/>
        <dbReference type="EC" id="2.5.1.55"/>
    </reaction>
</comment>
<evidence type="ECO:0000259" key="9">
    <source>
        <dbReference type="Pfam" id="PF00793"/>
    </source>
</evidence>
<dbReference type="UniPathway" id="UPA00030"/>
<reference evidence="10 11" key="1">
    <citation type="submission" date="2018-04" db="EMBL/GenBank/DDBJ databases">
        <title>Genomic Encyclopedia of Type Strains, Phase IV (KMG-IV): sequencing the most valuable type-strain genomes for metagenomic binning, comparative biology and taxonomic classification.</title>
        <authorList>
            <person name="Goeker M."/>
        </authorList>
    </citation>
    <scope>NUCLEOTIDE SEQUENCE [LARGE SCALE GENOMIC DNA]</scope>
    <source>
        <strain evidence="10 11">DSM 14823</strain>
    </source>
</reference>
<dbReference type="GO" id="GO:0019294">
    <property type="term" value="P:keto-3-deoxy-D-manno-octulosonic acid biosynthetic process"/>
    <property type="evidence" value="ECO:0007669"/>
    <property type="project" value="UniProtKB-UniRule"/>
</dbReference>
<dbReference type="NCBIfam" id="NF003543">
    <property type="entry name" value="PRK05198.1"/>
    <property type="match status" value="1"/>
</dbReference>
<sequence>MEIKPVNPIQCGPLTIGDGRLTLIAGPCMAETLEVCLETAEFLKNLTAELNVQYIFKASYDKANRTSNDSKRGPGMERGLEMLAEVKRRFDVPVITDVHEHEEVPRVAEVADVLQIPAFLCRQTDLLHAAGESGRAVNIKKGQFMAPEDMLGAVEKVRSTGNDRVMLTERGTTFGYHNLVVDMRSLMTMRSFGVPVVFDATHSVQLPGGLGNASGGRREFVYPLARAAAAVGIDVLFTEVHPRPDEAWSDGPNSLDFRQIREILTKVKAIHDLVGNI</sequence>
<evidence type="ECO:0000256" key="2">
    <source>
        <dbReference type="ARBA" id="ARBA00004756"/>
    </source>
</evidence>
<evidence type="ECO:0000313" key="10">
    <source>
        <dbReference type="EMBL" id="PVY45593.1"/>
    </source>
</evidence>
<comment type="similarity">
    <text evidence="4 8">Belongs to the KdsA family.</text>
</comment>
<proteinExistence type="inferred from homology"/>
<dbReference type="GO" id="GO:0008676">
    <property type="term" value="F:3-deoxy-8-phosphooctulonate synthase activity"/>
    <property type="evidence" value="ECO:0007669"/>
    <property type="project" value="UniProtKB-UniRule"/>
</dbReference>
<dbReference type="SUPFAM" id="SSF51569">
    <property type="entry name" value="Aldolase"/>
    <property type="match status" value="1"/>
</dbReference>
<feature type="domain" description="DAHP synthetase I/KDSA" evidence="9">
    <location>
        <begin position="16"/>
        <end position="270"/>
    </location>
</feature>
<dbReference type="Proteomes" id="UP000245959">
    <property type="component" value="Unassembled WGS sequence"/>
</dbReference>
<keyword evidence="8" id="KW-0448">Lipopolysaccharide biosynthesis</keyword>